<dbReference type="Pfam" id="PF20390">
    <property type="entry name" value="DUF6685"/>
    <property type="match status" value="1"/>
</dbReference>
<protein>
    <submittedName>
        <fullName evidence="1">Uncharacterized protein</fullName>
    </submittedName>
</protein>
<dbReference type="RefSeq" id="WP_301371323.1">
    <property type="nucleotide sequence ID" value="NZ_JAQJJF010000020.1"/>
</dbReference>
<dbReference type="AlphaFoldDB" id="A0AAW7QER9"/>
<accession>A0AAW7QER9</accession>
<sequence length="261" mass="31485">MKNKLKKYLLEIVTDIFCLKRDIREKILNIKFKKINYQEIKLNCFNSDDLSDLIDIHNEKFLNFFIHKESSSTLNFICINSINTSKTKTKYDTVYLFGKNVFLSMNWSYEECLEHISKETRMKPFDLKFFKWNNRYHWINGGGSHHFAMANFIATNNKFEHSIDCKVQAYEINLDIANKLLDKYEMFIFNNDFRNYARKIFKDDIEDIILLINGNVLILFDKEKSNNKGYLHLLKLFDKNYILYFNDYLKERMNNQLTYSF</sequence>
<dbReference type="InterPro" id="IPR046507">
    <property type="entry name" value="DUF6685"/>
</dbReference>
<reference evidence="1" key="1">
    <citation type="journal article" date="2023" name="Microorganisms">
        <title>Genomic Characterization of Arcobacter butzleri Strains Isolated from Various Sources in Lithuania.</title>
        <authorList>
            <person name="Uljanovas D."/>
            <person name="Golz G."/>
            <person name="Fleischmann S."/>
            <person name="Kudirkiene E."/>
            <person name="Kasetiene N."/>
            <person name="Grineviciene A."/>
            <person name="Tamuleviciene E."/>
            <person name="Aksomaitiene J."/>
            <person name="Alter T."/>
            <person name="Malakauskas M."/>
        </authorList>
    </citation>
    <scope>NUCLEOTIDE SEQUENCE</scope>
    <source>
        <strain evidence="1">S41</strain>
    </source>
</reference>
<dbReference type="EMBL" id="JAQJJG010000021">
    <property type="protein sequence ID" value="MDN5124501.1"/>
    <property type="molecule type" value="Genomic_DNA"/>
</dbReference>
<evidence type="ECO:0000313" key="2">
    <source>
        <dbReference type="Proteomes" id="UP001170364"/>
    </source>
</evidence>
<dbReference type="Proteomes" id="UP001170364">
    <property type="component" value="Unassembled WGS sequence"/>
</dbReference>
<proteinExistence type="predicted"/>
<gene>
    <name evidence="1" type="ORF">PJV93_11340</name>
</gene>
<organism evidence="1 2">
    <name type="scientific">Aliarcobacter butzleri</name>
    <dbReference type="NCBI Taxonomy" id="28197"/>
    <lineage>
        <taxon>Bacteria</taxon>
        <taxon>Pseudomonadati</taxon>
        <taxon>Campylobacterota</taxon>
        <taxon>Epsilonproteobacteria</taxon>
        <taxon>Campylobacterales</taxon>
        <taxon>Arcobacteraceae</taxon>
        <taxon>Aliarcobacter</taxon>
    </lineage>
</organism>
<reference evidence="1" key="2">
    <citation type="submission" date="2023-01" db="EMBL/GenBank/DDBJ databases">
        <authorList>
            <person name="Uljanovas D."/>
        </authorList>
    </citation>
    <scope>NUCLEOTIDE SEQUENCE</scope>
    <source>
        <strain evidence="1">S41</strain>
    </source>
</reference>
<comment type="caution">
    <text evidence="1">The sequence shown here is derived from an EMBL/GenBank/DDBJ whole genome shotgun (WGS) entry which is preliminary data.</text>
</comment>
<name>A0AAW7QER9_9BACT</name>
<evidence type="ECO:0000313" key="1">
    <source>
        <dbReference type="EMBL" id="MDN5124501.1"/>
    </source>
</evidence>